<dbReference type="InterPro" id="IPR029069">
    <property type="entry name" value="HotDog_dom_sf"/>
</dbReference>
<name>A0AAE9L5R2_9BURK</name>
<evidence type="ECO:0000313" key="3">
    <source>
        <dbReference type="Proteomes" id="UP001056132"/>
    </source>
</evidence>
<dbReference type="Pfam" id="PF13452">
    <property type="entry name" value="FAS1_DH_region"/>
    <property type="match status" value="1"/>
</dbReference>
<accession>A0AAE9L5R2</accession>
<dbReference type="Proteomes" id="UP001056132">
    <property type="component" value="Chromosome 2"/>
</dbReference>
<dbReference type="InterPro" id="IPR016709">
    <property type="entry name" value="HadA-like"/>
</dbReference>
<dbReference type="SUPFAM" id="SSF54637">
    <property type="entry name" value="Thioesterase/thiol ester dehydrase-isomerase"/>
    <property type="match status" value="1"/>
</dbReference>
<protein>
    <submittedName>
        <fullName evidence="2">MaoC family dehydratase N-terminal domain-containing protein</fullName>
    </submittedName>
</protein>
<dbReference type="Gene3D" id="3.10.129.10">
    <property type="entry name" value="Hotdog Thioesterase"/>
    <property type="match status" value="1"/>
</dbReference>
<dbReference type="EMBL" id="CP097331">
    <property type="protein sequence ID" value="URF07724.1"/>
    <property type="molecule type" value="Genomic_DNA"/>
</dbReference>
<reference evidence="2" key="2">
    <citation type="submission" date="2022-05" db="EMBL/GenBank/DDBJ databases">
        <authorList>
            <person name="Kunte H.-J."/>
        </authorList>
    </citation>
    <scope>NUCLEOTIDE SEQUENCE</scope>
    <source>
        <strain evidence="2">G5</strain>
    </source>
</reference>
<dbReference type="RefSeq" id="WP_250025867.1">
    <property type="nucleotide sequence ID" value="NZ_CP097331.1"/>
</dbReference>
<gene>
    <name evidence="2" type="ORF">M5D45_21330</name>
</gene>
<dbReference type="KEGG" id="ccam:M5D45_21330"/>
<sequence length="147" mass="16155">MADKSMIGLSLGKGSIDVEMGRLRFFAKAIGETDAIYTDEAAARDAGHPTLPVPPTFLMCLNSDVSAGVDRMGLLKLDLARILHAEQAFDYHRMAYAGDTLHFETTVTDVYDKKDGALHFVVNTTRVTNQRGEHVADMRGTLVERRG</sequence>
<dbReference type="InterPro" id="IPR039569">
    <property type="entry name" value="FAS1-like_DH_region"/>
</dbReference>
<proteinExistence type="predicted"/>
<dbReference type="CDD" id="cd03441">
    <property type="entry name" value="R_hydratase_like"/>
    <property type="match status" value="1"/>
</dbReference>
<reference evidence="2" key="1">
    <citation type="journal article" date="2022" name="Microbiol. Resour. Announc.">
        <title>Genome Sequence of Cupriavidus campinensis Strain G5, a Member of a Bacterial Consortium Capable of Polyethylene Degradation.</title>
        <authorList>
            <person name="Schneider B."/>
            <person name="Pfeiffer F."/>
            <person name="Dyall-Smith M."/>
            <person name="Kunte H.J."/>
        </authorList>
    </citation>
    <scope>NUCLEOTIDE SEQUENCE</scope>
    <source>
        <strain evidence="2">G5</strain>
    </source>
</reference>
<dbReference type="PIRSF" id="PIRSF018072">
    <property type="entry name" value="UCP018072"/>
    <property type="match status" value="1"/>
</dbReference>
<feature type="domain" description="FAS1-like dehydratase" evidence="1">
    <location>
        <begin position="5"/>
        <end position="138"/>
    </location>
</feature>
<dbReference type="AlphaFoldDB" id="A0AAE9L5R2"/>
<evidence type="ECO:0000259" key="1">
    <source>
        <dbReference type="Pfam" id="PF13452"/>
    </source>
</evidence>
<organism evidence="2 3">
    <name type="scientific">Cupriavidus campinensis</name>
    <dbReference type="NCBI Taxonomy" id="151783"/>
    <lineage>
        <taxon>Bacteria</taxon>
        <taxon>Pseudomonadati</taxon>
        <taxon>Pseudomonadota</taxon>
        <taxon>Betaproteobacteria</taxon>
        <taxon>Burkholderiales</taxon>
        <taxon>Burkholderiaceae</taxon>
        <taxon>Cupriavidus</taxon>
    </lineage>
</organism>
<evidence type="ECO:0000313" key="2">
    <source>
        <dbReference type="EMBL" id="URF07724.1"/>
    </source>
</evidence>